<dbReference type="InterPro" id="IPR019489">
    <property type="entry name" value="Clp_ATPase_C"/>
</dbReference>
<dbReference type="PANTHER" id="PTHR11638">
    <property type="entry name" value="ATP-DEPENDENT CLP PROTEASE"/>
    <property type="match status" value="1"/>
</dbReference>
<keyword evidence="6" id="KW-1185">Reference proteome</keyword>
<sequence>MEDDFGPKFAHRFDELIVFRQLTELEVKEITNKKLNQVSGRLKAKEIQLRDTERFRQKVVEEGYYSSNGAWPLCLAIRRLEDGMTEKMVSRKIKEGDLVTIDIDSNGNGSSDDL</sequence>
<dbReference type="Gene3D" id="1.10.8.60">
    <property type="match status" value="1"/>
</dbReference>
<evidence type="ECO:0000256" key="1">
    <source>
        <dbReference type="ARBA" id="ARBA00022737"/>
    </source>
</evidence>
<evidence type="ECO:0000259" key="4">
    <source>
        <dbReference type="SMART" id="SM01086"/>
    </source>
</evidence>
<name>A0ABR2AXJ3_9ROSI</name>
<evidence type="ECO:0000256" key="3">
    <source>
        <dbReference type="ARBA" id="ARBA00022840"/>
    </source>
</evidence>
<evidence type="ECO:0000313" key="6">
    <source>
        <dbReference type="Proteomes" id="UP001472677"/>
    </source>
</evidence>
<organism evidence="5 6">
    <name type="scientific">Hibiscus sabdariffa</name>
    <name type="common">roselle</name>
    <dbReference type="NCBI Taxonomy" id="183260"/>
    <lineage>
        <taxon>Eukaryota</taxon>
        <taxon>Viridiplantae</taxon>
        <taxon>Streptophyta</taxon>
        <taxon>Embryophyta</taxon>
        <taxon>Tracheophyta</taxon>
        <taxon>Spermatophyta</taxon>
        <taxon>Magnoliopsida</taxon>
        <taxon>eudicotyledons</taxon>
        <taxon>Gunneridae</taxon>
        <taxon>Pentapetalae</taxon>
        <taxon>rosids</taxon>
        <taxon>malvids</taxon>
        <taxon>Malvales</taxon>
        <taxon>Malvaceae</taxon>
        <taxon>Malvoideae</taxon>
        <taxon>Hibiscus</taxon>
    </lineage>
</organism>
<dbReference type="Proteomes" id="UP001472677">
    <property type="component" value="Unassembled WGS sequence"/>
</dbReference>
<dbReference type="PANTHER" id="PTHR11638:SF155">
    <property type="entry name" value="CHAPERONE PROTEIN CLPC1, CHLOROPLASTIC-LIKE"/>
    <property type="match status" value="1"/>
</dbReference>
<comment type="caution">
    <text evidence="5">The sequence shown here is derived from an EMBL/GenBank/DDBJ whole genome shotgun (WGS) entry which is preliminary data.</text>
</comment>
<accession>A0ABR2AXJ3</accession>
<dbReference type="InterPro" id="IPR050130">
    <property type="entry name" value="ClpA_ClpB"/>
</dbReference>
<reference evidence="5 6" key="1">
    <citation type="journal article" date="2024" name="G3 (Bethesda)">
        <title>Genome assembly of Hibiscus sabdariffa L. provides insights into metabolisms of medicinal natural products.</title>
        <authorList>
            <person name="Kim T."/>
        </authorList>
    </citation>
    <scope>NUCLEOTIDE SEQUENCE [LARGE SCALE GENOMIC DNA]</scope>
    <source>
        <strain evidence="5">TK-2024</strain>
        <tissue evidence="5">Old leaves</tissue>
    </source>
</reference>
<dbReference type="SMART" id="SM01086">
    <property type="entry name" value="ClpB_D2-small"/>
    <property type="match status" value="1"/>
</dbReference>
<evidence type="ECO:0000313" key="5">
    <source>
        <dbReference type="EMBL" id="KAK8498713.1"/>
    </source>
</evidence>
<dbReference type="EMBL" id="JBBPBM010000252">
    <property type="protein sequence ID" value="KAK8498713.1"/>
    <property type="molecule type" value="Genomic_DNA"/>
</dbReference>
<keyword evidence="1" id="KW-0677">Repeat</keyword>
<keyword evidence="2" id="KW-0547">Nucleotide-binding</keyword>
<proteinExistence type="predicted"/>
<dbReference type="Pfam" id="PF10431">
    <property type="entry name" value="ClpB_D2-small"/>
    <property type="match status" value="1"/>
</dbReference>
<keyword evidence="3" id="KW-0067">ATP-binding</keyword>
<protein>
    <recommendedName>
        <fullName evidence="4">Clp ATPase C-terminal domain-containing protein</fullName>
    </recommendedName>
</protein>
<feature type="domain" description="Clp ATPase C-terminal" evidence="4">
    <location>
        <begin position="22"/>
        <end position="111"/>
    </location>
</feature>
<evidence type="ECO:0000256" key="2">
    <source>
        <dbReference type="ARBA" id="ARBA00022741"/>
    </source>
</evidence>
<gene>
    <name evidence="5" type="ORF">V6N12_041787</name>
</gene>